<organism evidence="1 2">
    <name type="scientific">Saguinus oedipus</name>
    <name type="common">Cotton-top tamarin</name>
    <name type="synonym">Oedipomidas oedipus</name>
    <dbReference type="NCBI Taxonomy" id="9490"/>
    <lineage>
        <taxon>Eukaryota</taxon>
        <taxon>Metazoa</taxon>
        <taxon>Chordata</taxon>
        <taxon>Craniata</taxon>
        <taxon>Vertebrata</taxon>
        <taxon>Euteleostomi</taxon>
        <taxon>Mammalia</taxon>
        <taxon>Eutheria</taxon>
        <taxon>Euarchontoglires</taxon>
        <taxon>Primates</taxon>
        <taxon>Haplorrhini</taxon>
        <taxon>Platyrrhini</taxon>
        <taxon>Cebidae</taxon>
        <taxon>Callitrichinae</taxon>
        <taxon>Saguinus</taxon>
    </lineage>
</organism>
<protein>
    <submittedName>
        <fullName evidence="1">Uncharacterized protein</fullName>
    </submittedName>
</protein>
<evidence type="ECO:0000313" key="1">
    <source>
        <dbReference type="EMBL" id="KAK2107651.1"/>
    </source>
</evidence>
<sequence length="53" mass="6028">MKTQSNHNAHLVCHSKVWSYSALAEQIKYLNSTVPEVLDEKCLLLWKSPQSNG</sequence>
<accession>A0ABQ9VE48</accession>
<keyword evidence="2" id="KW-1185">Reference proteome</keyword>
<proteinExistence type="predicted"/>
<gene>
    <name evidence="1" type="ORF">P7K49_012816</name>
</gene>
<dbReference type="EMBL" id="JASSZA010000006">
    <property type="protein sequence ID" value="KAK2107651.1"/>
    <property type="molecule type" value="Genomic_DNA"/>
</dbReference>
<name>A0ABQ9VE48_SAGOE</name>
<dbReference type="Proteomes" id="UP001266305">
    <property type="component" value="Unassembled WGS sequence"/>
</dbReference>
<evidence type="ECO:0000313" key="2">
    <source>
        <dbReference type="Proteomes" id="UP001266305"/>
    </source>
</evidence>
<reference evidence="1 2" key="1">
    <citation type="submission" date="2023-05" db="EMBL/GenBank/DDBJ databases">
        <title>B98-5 Cell Line De Novo Hybrid Assembly: An Optical Mapping Approach.</title>
        <authorList>
            <person name="Kananen K."/>
            <person name="Auerbach J.A."/>
            <person name="Kautto E."/>
            <person name="Blachly J.S."/>
        </authorList>
    </citation>
    <scope>NUCLEOTIDE SEQUENCE [LARGE SCALE GENOMIC DNA]</scope>
    <source>
        <strain evidence="1">B95-8</strain>
        <tissue evidence="1">Cell line</tissue>
    </source>
</reference>
<comment type="caution">
    <text evidence="1">The sequence shown here is derived from an EMBL/GenBank/DDBJ whole genome shotgun (WGS) entry which is preliminary data.</text>
</comment>
<feature type="non-terminal residue" evidence="1">
    <location>
        <position position="53"/>
    </location>
</feature>